<dbReference type="EMBL" id="CM014091">
    <property type="protein sequence ID" value="TKS81924.1"/>
    <property type="molecule type" value="Genomic_DNA"/>
</dbReference>
<keyword evidence="1" id="KW-0732">Signal</keyword>
<proteinExistence type="predicted"/>
<sequence length="100" mass="11313">MLEPLGYKCKSPFPKHLKMMRFLFLCLLLLLPAATDGDDEDFATAVTVRYDTRGRQGPGSLDKTTGTDDSSAIILVRRNMRNRDRGIYYVPTEQEQKGTV</sequence>
<dbReference type="AlphaFoldDB" id="A0A4U5V2D3"/>
<dbReference type="Proteomes" id="UP000298787">
    <property type="component" value="Chromosome 14"/>
</dbReference>
<reference evidence="2 3" key="1">
    <citation type="submission" date="2019-01" db="EMBL/GenBank/DDBJ databases">
        <title>Genome Assembly of Collichthys lucidus.</title>
        <authorList>
            <person name="Cai M."/>
            <person name="Xiao S."/>
        </authorList>
    </citation>
    <scope>NUCLEOTIDE SEQUENCE [LARGE SCALE GENOMIC DNA]</scope>
    <source>
        <strain evidence="2">JT15FE1705JMU</strain>
        <tissue evidence="2">Muscle</tissue>
    </source>
</reference>
<evidence type="ECO:0000256" key="1">
    <source>
        <dbReference type="SAM" id="SignalP"/>
    </source>
</evidence>
<feature type="signal peptide" evidence="1">
    <location>
        <begin position="1"/>
        <end position="37"/>
    </location>
</feature>
<keyword evidence="3" id="KW-1185">Reference proteome</keyword>
<evidence type="ECO:0000313" key="3">
    <source>
        <dbReference type="Proteomes" id="UP000298787"/>
    </source>
</evidence>
<evidence type="ECO:0000313" key="2">
    <source>
        <dbReference type="EMBL" id="TKS81924.1"/>
    </source>
</evidence>
<name>A0A4U5V2D3_COLLU</name>
<accession>A0A4U5V2D3</accession>
<feature type="chain" id="PRO_5020952151" evidence="1">
    <location>
        <begin position="38"/>
        <end position="100"/>
    </location>
</feature>
<gene>
    <name evidence="2" type="ORF">D9C73_016031</name>
</gene>
<organism evidence="2 3">
    <name type="scientific">Collichthys lucidus</name>
    <name type="common">Big head croaker</name>
    <name type="synonym">Sciaena lucida</name>
    <dbReference type="NCBI Taxonomy" id="240159"/>
    <lineage>
        <taxon>Eukaryota</taxon>
        <taxon>Metazoa</taxon>
        <taxon>Chordata</taxon>
        <taxon>Craniata</taxon>
        <taxon>Vertebrata</taxon>
        <taxon>Euteleostomi</taxon>
        <taxon>Actinopterygii</taxon>
        <taxon>Neopterygii</taxon>
        <taxon>Teleostei</taxon>
        <taxon>Neoteleostei</taxon>
        <taxon>Acanthomorphata</taxon>
        <taxon>Eupercaria</taxon>
        <taxon>Sciaenidae</taxon>
        <taxon>Collichthys</taxon>
    </lineage>
</organism>
<protein>
    <submittedName>
        <fullName evidence="2">Uncharacterized protein</fullName>
    </submittedName>
</protein>